<proteinExistence type="predicted"/>
<reference evidence="2 3" key="1">
    <citation type="submission" date="2022-04" db="EMBL/GenBank/DDBJ databases">
        <title>Hymenobacter sp. isolated from the air.</title>
        <authorList>
            <person name="Won M."/>
            <person name="Lee C.-M."/>
            <person name="Woen H.-Y."/>
            <person name="Kwon S.-W."/>
        </authorList>
    </citation>
    <scope>NUCLEOTIDE SEQUENCE [LARGE SCALE GENOMIC DNA]</scope>
    <source>
        <strain evidence="3">5413 J-13</strain>
    </source>
</reference>
<evidence type="ECO:0008006" key="4">
    <source>
        <dbReference type="Google" id="ProtNLM"/>
    </source>
</evidence>
<feature type="chain" id="PRO_5035776073" description="Secretin/TonB short N-terminal domain-containing protein" evidence="1">
    <location>
        <begin position="25"/>
        <end position="178"/>
    </location>
</feature>
<dbReference type="AlphaFoldDB" id="A0A8T9SVS9"/>
<evidence type="ECO:0000256" key="1">
    <source>
        <dbReference type="SAM" id="SignalP"/>
    </source>
</evidence>
<sequence>MSTSFLRFLLAASVATVTSLPGIAQTTPTPLHIAAGPLDKALLALSSQTGHPVQFDQRLTTSFRSPNVQGTLLPAQALIQLVQGTGLEAHNEHNTLSVSRVDQSAIELQAATLQAQLGQAVKSQKVTQRTANKLYAELADVRSSVVELAKMQGFVSAAEKASYQRTFAKVQHVLASAK</sequence>
<dbReference type="KEGG" id="haei:MUN82_02515"/>
<feature type="signal peptide" evidence="1">
    <location>
        <begin position="1"/>
        <end position="24"/>
    </location>
</feature>
<gene>
    <name evidence="2" type="ORF">MUN82_02515</name>
</gene>
<evidence type="ECO:0000313" key="3">
    <source>
        <dbReference type="Proteomes" id="UP000829925"/>
    </source>
</evidence>
<dbReference type="EMBL" id="CP095053">
    <property type="protein sequence ID" value="UOR05985.1"/>
    <property type="molecule type" value="Genomic_DNA"/>
</dbReference>
<dbReference type="RefSeq" id="WP_245094731.1">
    <property type="nucleotide sequence ID" value="NZ_CP095053.1"/>
</dbReference>
<accession>A0A8T9SVS9</accession>
<organism evidence="2 3">
    <name type="scientific">Hymenobacter aerilatus</name>
    <dbReference type="NCBI Taxonomy" id="2932251"/>
    <lineage>
        <taxon>Bacteria</taxon>
        <taxon>Pseudomonadati</taxon>
        <taxon>Bacteroidota</taxon>
        <taxon>Cytophagia</taxon>
        <taxon>Cytophagales</taxon>
        <taxon>Hymenobacteraceae</taxon>
        <taxon>Hymenobacter</taxon>
    </lineage>
</organism>
<keyword evidence="3" id="KW-1185">Reference proteome</keyword>
<dbReference type="Proteomes" id="UP000829925">
    <property type="component" value="Chromosome"/>
</dbReference>
<evidence type="ECO:0000313" key="2">
    <source>
        <dbReference type="EMBL" id="UOR05985.1"/>
    </source>
</evidence>
<keyword evidence="1" id="KW-0732">Signal</keyword>
<protein>
    <recommendedName>
        <fullName evidence="4">Secretin/TonB short N-terminal domain-containing protein</fullName>
    </recommendedName>
</protein>
<name>A0A8T9SVS9_9BACT</name>
<dbReference type="Gene3D" id="3.55.50.30">
    <property type="match status" value="1"/>
</dbReference>